<evidence type="ECO:0000313" key="7">
    <source>
        <dbReference type="Proteomes" id="UP001596084"/>
    </source>
</evidence>
<dbReference type="Gene3D" id="3.40.50.300">
    <property type="entry name" value="P-loop containing nucleotide triphosphate hydrolases"/>
    <property type="match status" value="1"/>
</dbReference>
<reference evidence="7" key="1">
    <citation type="journal article" date="2019" name="Int. J. Syst. Evol. Microbiol.">
        <title>The Global Catalogue of Microorganisms (GCM) 10K type strain sequencing project: providing services to taxonomists for standard genome sequencing and annotation.</title>
        <authorList>
            <consortium name="The Broad Institute Genomics Platform"/>
            <consortium name="The Broad Institute Genome Sequencing Center for Infectious Disease"/>
            <person name="Wu L."/>
            <person name="Ma J."/>
        </authorList>
    </citation>
    <scope>NUCLEOTIDE SEQUENCE [LARGE SCALE GENOMIC DNA]</scope>
    <source>
        <strain evidence="7">CGMCC 4.7277</strain>
    </source>
</reference>
<dbReference type="Proteomes" id="UP001596084">
    <property type="component" value="Unassembled WGS sequence"/>
</dbReference>
<dbReference type="InterPro" id="IPR003593">
    <property type="entry name" value="AAA+_ATPase"/>
</dbReference>
<dbReference type="Pfam" id="PF00005">
    <property type="entry name" value="ABC_tran"/>
    <property type="match status" value="1"/>
</dbReference>
<dbReference type="PANTHER" id="PTHR42781">
    <property type="entry name" value="SPERMIDINE/PUTRESCINE IMPORT ATP-BINDING PROTEIN POTA"/>
    <property type="match status" value="1"/>
</dbReference>
<keyword evidence="2" id="KW-1003">Cell membrane</keyword>
<evidence type="ECO:0000313" key="6">
    <source>
        <dbReference type="EMBL" id="MFC5521829.1"/>
    </source>
</evidence>
<keyword evidence="7" id="KW-1185">Reference proteome</keyword>
<dbReference type="InterPro" id="IPR050093">
    <property type="entry name" value="ABC_SmlMolc_Importer"/>
</dbReference>
<dbReference type="InterPro" id="IPR003439">
    <property type="entry name" value="ABC_transporter-like_ATP-bd"/>
</dbReference>
<dbReference type="PANTHER" id="PTHR42781:SF4">
    <property type="entry name" value="SPERMIDINE_PUTRESCINE IMPORT ATP-BINDING PROTEIN POTA"/>
    <property type="match status" value="1"/>
</dbReference>
<evidence type="ECO:0000256" key="3">
    <source>
        <dbReference type="ARBA" id="ARBA00022741"/>
    </source>
</evidence>
<dbReference type="SUPFAM" id="SSF52540">
    <property type="entry name" value="P-loop containing nucleoside triphosphate hydrolases"/>
    <property type="match status" value="1"/>
</dbReference>
<sequence>MSPLPMLQVLLKNEGPVRLHAEFGCAPGELLALVGPSGSGKTSVLRAIAGLLKSPQLQGRVTVGDRAEEVWFDSARGIRQAPQQRRVGLVFQHYALFPHLTAIENVAIAAHPERAGAYFEALFERMGLAGLQGRRPSQLSGGQQQRVALARALAREPQVLLLDEPFSAVDAPTRQTLYHELAALRQSVAMPMVLVTHDLHEARRLADRVVILDAGESLQIGPPARVFASPRNARVAELVGIQNHFRGRFFANGPLDAPGFGRLLWQAGGQGRADAPPVTLKVLDKGRLDDGAEVSWVVAGELLDLSASPVPGVTPAANTLACTLREVLPLGEISLCTLVPAPLPSQCITLNLSTAALRQLGTAPGAVLHLHIPPESVHIMPVRQG</sequence>
<keyword evidence="4 6" id="KW-0067">ATP-binding</keyword>
<organism evidence="6 7">
    <name type="scientific">Polaromonas jejuensis</name>
    <dbReference type="NCBI Taxonomy" id="457502"/>
    <lineage>
        <taxon>Bacteria</taxon>
        <taxon>Pseudomonadati</taxon>
        <taxon>Pseudomonadota</taxon>
        <taxon>Betaproteobacteria</taxon>
        <taxon>Burkholderiales</taxon>
        <taxon>Comamonadaceae</taxon>
        <taxon>Polaromonas</taxon>
    </lineage>
</organism>
<dbReference type="InterPro" id="IPR017871">
    <property type="entry name" value="ABC_transporter-like_CS"/>
</dbReference>
<name>A0ABW0QGM0_9BURK</name>
<keyword evidence="3" id="KW-0547">Nucleotide-binding</keyword>
<proteinExistence type="predicted"/>
<dbReference type="PROSITE" id="PS50893">
    <property type="entry name" value="ABC_TRANSPORTER_2"/>
    <property type="match status" value="1"/>
</dbReference>
<keyword evidence="2" id="KW-0472">Membrane</keyword>
<dbReference type="InterPro" id="IPR008995">
    <property type="entry name" value="Mo/tungstate-bd_C_term_dom"/>
</dbReference>
<dbReference type="GO" id="GO:0005524">
    <property type="term" value="F:ATP binding"/>
    <property type="evidence" value="ECO:0007669"/>
    <property type="project" value="UniProtKB-KW"/>
</dbReference>
<dbReference type="SUPFAM" id="SSF50331">
    <property type="entry name" value="MOP-like"/>
    <property type="match status" value="1"/>
</dbReference>
<dbReference type="SMART" id="SM00382">
    <property type="entry name" value="AAA"/>
    <property type="match status" value="1"/>
</dbReference>
<dbReference type="EMBL" id="JBHSMX010000020">
    <property type="protein sequence ID" value="MFC5521829.1"/>
    <property type="molecule type" value="Genomic_DNA"/>
</dbReference>
<evidence type="ECO:0000256" key="1">
    <source>
        <dbReference type="ARBA" id="ARBA00022448"/>
    </source>
</evidence>
<dbReference type="PROSITE" id="PS00211">
    <property type="entry name" value="ABC_TRANSPORTER_1"/>
    <property type="match status" value="1"/>
</dbReference>
<keyword evidence="1" id="KW-0813">Transport</keyword>
<evidence type="ECO:0000259" key="5">
    <source>
        <dbReference type="PROSITE" id="PS50893"/>
    </source>
</evidence>
<dbReference type="InterPro" id="IPR027417">
    <property type="entry name" value="P-loop_NTPase"/>
</dbReference>
<accession>A0ABW0QGM0</accession>
<protein>
    <submittedName>
        <fullName evidence="6">ABC transporter ATP-binding protein</fullName>
    </submittedName>
</protein>
<comment type="caution">
    <text evidence="6">The sequence shown here is derived from an EMBL/GenBank/DDBJ whole genome shotgun (WGS) entry which is preliminary data.</text>
</comment>
<evidence type="ECO:0000256" key="4">
    <source>
        <dbReference type="ARBA" id="ARBA00022840"/>
    </source>
</evidence>
<evidence type="ECO:0000256" key="2">
    <source>
        <dbReference type="ARBA" id="ARBA00022475"/>
    </source>
</evidence>
<gene>
    <name evidence="6" type="ORF">ACFPP7_13045</name>
</gene>
<feature type="domain" description="ABC transporter" evidence="5">
    <location>
        <begin position="1"/>
        <end position="239"/>
    </location>
</feature>